<accession>A0A6J6LUB0</accession>
<evidence type="ECO:0000259" key="1">
    <source>
        <dbReference type="PROSITE" id="PS50041"/>
    </source>
</evidence>
<dbReference type="InterPro" id="IPR016186">
    <property type="entry name" value="C-type_lectin-like/link_sf"/>
</dbReference>
<dbReference type="EMBL" id="CAEZZC010000012">
    <property type="protein sequence ID" value="CAB4752981.1"/>
    <property type="molecule type" value="Genomic_DNA"/>
</dbReference>
<dbReference type="InterPro" id="IPR016187">
    <property type="entry name" value="CTDL_fold"/>
</dbReference>
<proteinExistence type="predicted"/>
<organism evidence="2">
    <name type="scientific">freshwater metagenome</name>
    <dbReference type="NCBI Taxonomy" id="449393"/>
    <lineage>
        <taxon>unclassified sequences</taxon>
        <taxon>metagenomes</taxon>
        <taxon>ecological metagenomes</taxon>
    </lineage>
</organism>
<evidence type="ECO:0000313" key="6">
    <source>
        <dbReference type="EMBL" id="CAB5061154.1"/>
    </source>
</evidence>
<dbReference type="SUPFAM" id="SSF56436">
    <property type="entry name" value="C-type lectin-like"/>
    <property type="match status" value="1"/>
</dbReference>
<gene>
    <name evidence="2" type="ORF">UFOPK2289_00803</name>
    <name evidence="3" type="ORF">UFOPK2822_00928</name>
    <name evidence="4" type="ORF">UFOPK3346_01052</name>
    <name evidence="5" type="ORF">UFOPK3670_01037</name>
    <name evidence="6" type="ORF">UFOPK4308_01083</name>
</gene>
<dbReference type="PROSITE" id="PS50041">
    <property type="entry name" value="C_TYPE_LECTIN_2"/>
    <property type="match status" value="1"/>
</dbReference>
<feature type="domain" description="C-type lectin" evidence="1">
    <location>
        <begin position="360"/>
        <end position="469"/>
    </location>
</feature>
<evidence type="ECO:0000313" key="4">
    <source>
        <dbReference type="EMBL" id="CAB4871404.1"/>
    </source>
</evidence>
<dbReference type="EMBL" id="CAFBQL010000007">
    <property type="protein sequence ID" value="CAB5061154.1"/>
    <property type="molecule type" value="Genomic_DNA"/>
</dbReference>
<dbReference type="EMBL" id="CAFBLE010000009">
    <property type="protein sequence ID" value="CAB4871404.1"/>
    <property type="molecule type" value="Genomic_DNA"/>
</dbReference>
<name>A0A6J6LUB0_9ZZZZ</name>
<dbReference type="EMBL" id="CAEZWT010000019">
    <property type="protein sequence ID" value="CAB4665301.1"/>
    <property type="molecule type" value="Genomic_DNA"/>
</dbReference>
<reference evidence="2" key="1">
    <citation type="submission" date="2020-05" db="EMBL/GenBank/DDBJ databases">
        <authorList>
            <person name="Chiriac C."/>
            <person name="Salcher M."/>
            <person name="Ghai R."/>
            <person name="Kavagutti S V."/>
        </authorList>
    </citation>
    <scope>NUCLEOTIDE SEQUENCE</scope>
</reference>
<evidence type="ECO:0000313" key="3">
    <source>
        <dbReference type="EMBL" id="CAB4752981.1"/>
    </source>
</evidence>
<evidence type="ECO:0000313" key="2">
    <source>
        <dbReference type="EMBL" id="CAB4665301.1"/>
    </source>
</evidence>
<sequence>MKTILDLTSRKKFHPINQKSIKVLLGCSFLAALIGLGATLAANININSGPVEFGQGVAQTVSCSEGETLTITPHSSFTNVEGDGSFYLSSVTVAGIPAACSGNDFIFSFYGESSNTKLNLDSRGTQDTPYVYFTVADGVGSASAFTKPASGGAFSTSDVSATGFTLTILHSAATADSVYKMTLETRVNVGGATSLGGDGGDVPITNSLLNVNLALTSASQDILEISGYRNDVRIVAVASCGLLFIDDAIPGLSTVLGYQDPLGLSATEIGFVGSPTAINQALDSMMYDPTGCSGSPTIATTVSDTGSSSDANIAFNPENGHYYQWVEDSVTWLGAFNAITGSSISYSGNLRGDIISTGLNSSRNSCPYSFNGLCGYFATVTTAEENAYINQKVGGQQVWLGGSDRSSQGSWVWADDRAPEYNVLFSNYSASATYAAWNGNEPNCYGSDCGAFNEPALQMLAGDNGLWNNFSENGWEDHYMGYIVEYGDSPADSAVTYAPVTRTITLAIAP</sequence>
<protein>
    <submittedName>
        <fullName evidence="2">Unannotated protein</fullName>
    </submittedName>
</protein>
<dbReference type="EMBL" id="CAFBMV010000007">
    <property type="protein sequence ID" value="CAB4926995.1"/>
    <property type="molecule type" value="Genomic_DNA"/>
</dbReference>
<evidence type="ECO:0000313" key="5">
    <source>
        <dbReference type="EMBL" id="CAB4926995.1"/>
    </source>
</evidence>
<dbReference type="Gene3D" id="3.10.100.10">
    <property type="entry name" value="Mannose-Binding Protein A, subunit A"/>
    <property type="match status" value="1"/>
</dbReference>
<dbReference type="InterPro" id="IPR001304">
    <property type="entry name" value="C-type_lectin-like"/>
</dbReference>
<dbReference type="Pfam" id="PF00059">
    <property type="entry name" value="Lectin_C"/>
    <property type="match status" value="1"/>
</dbReference>
<dbReference type="AlphaFoldDB" id="A0A6J6LUB0"/>